<dbReference type="HOGENOM" id="CLU_108847_0_0_11"/>
<dbReference type="OrthoDB" id="4427368at2"/>
<dbReference type="STRING" id="161896.UL81_06975"/>
<reference evidence="1 2" key="1">
    <citation type="journal article" date="2015" name="Genome Announc.">
        <title>Complete Genome Sequence of Corynebacterium camporealensis DSM 44610, Isolated from the Milk of a Manchega Sheep with Subclinical Mastitis.</title>
        <authorList>
            <person name="Ruckert C."/>
            <person name="Albersmeier A."/>
            <person name="Winkler A."/>
            <person name="Tauch A."/>
        </authorList>
    </citation>
    <scope>NUCLEOTIDE SEQUENCE [LARGE SCALE GENOMIC DNA]</scope>
    <source>
        <strain evidence="1 2">DSM 44610</strain>
    </source>
</reference>
<name>A0A0F6TBF8_9CORY</name>
<sequence>MHIPFVGNNAQRRILAMVLSLVACLALVATLKLPGLLISALLALAAYIMVSSRPDASDLASLRTSIELSAEDLQDVLDEFNTFCSSEDPNIVADRMLQRPALADADCTDPDISAFHYEKNSAQRFLRRLGPRLYRSDAETAELETLLRVTDERVEALQEAWLKARRSAAQLGPGYGDESAA</sequence>
<protein>
    <submittedName>
        <fullName evidence="1">Uncharacterized protein</fullName>
    </submittedName>
</protein>
<evidence type="ECO:0000313" key="2">
    <source>
        <dbReference type="Proteomes" id="UP000033566"/>
    </source>
</evidence>
<keyword evidence="2" id="KW-1185">Reference proteome</keyword>
<dbReference type="Proteomes" id="UP000033566">
    <property type="component" value="Chromosome"/>
</dbReference>
<gene>
    <name evidence="1" type="ORF">UL81_06975</name>
</gene>
<dbReference type="RefSeq" id="WP_035104928.1">
    <property type="nucleotide sequence ID" value="NZ_CP011311.1"/>
</dbReference>
<evidence type="ECO:0000313" key="1">
    <source>
        <dbReference type="EMBL" id="AKE39351.1"/>
    </source>
</evidence>
<dbReference type="EMBL" id="CP011311">
    <property type="protein sequence ID" value="AKE39351.1"/>
    <property type="molecule type" value="Genomic_DNA"/>
</dbReference>
<dbReference type="AlphaFoldDB" id="A0A0F6TBF8"/>
<dbReference type="KEGG" id="ccj:UL81_06975"/>
<dbReference type="PATRIC" id="fig|161896.4.peg.1363"/>
<proteinExistence type="predicted"/>
<organism evidence="1 2">
    <name type="scientific">Corynebacterium camporealensis</name>
    <dbReference type="NCBI Taxonomy" id="161896"/>
    <lineage>
        <taxon>Bacteria</taxon>
        <taxon>Bacillati</taxon>
        <taxon>Actinomycetota</taxon>
        <taxon>Actinomycetes</taxon>
        <taxon>Mycobacteriales</taxon>
        <taxon>Corynebacteriaceae</taxon>
        <taxon>Corynebacterium</taxon>
    </lineage>
</organism>
<accession>A0A0F6TBF8</accession>